<sequence>MIGICKLCLKEKELIKRSHIFPNFMYRGIPNEKGQIHVVNSDYPYQRKTVQSGAHERYILCATCDNEVLGSLERYASNALYRQPYLKESKDFKHLHLKADIGAVECLNVNYHKFKLFLLSLLWRASIADDGLFVNFKLPPDAAEFVRRAIYEDDVVDETVFPCILLTCDTAKVQTDYVGVDASKQGIVKFYINEFAYTFYLDPKRIDDEVMFFTIKMDQPMRIMKVSKRTWYQIRFSIAAALANAARKNR</sequence>
<evidence type="ECO:0000313" key="2">
    <source>
        <dbReference type="Proteomes" id="UP001501436"/>
    </source>
</evidence>
<name>A0ABP9FX72_9SPHI</name>
<evidence type="ECO:0000313" key="1">
    <source>
        <dbReference type="EMBL" id="GAA4919970.1"/>
    </source>
</evidence>
<protein>
    <recommendedName>
        <fullName evidence="3">HNH endonuclease</fullName>
    </recommendedName>
</protein>
<comment type="caution">
    <text evidence="1">The sequence shown here is derived from an EMBL/GenBank/DDBJ whole genome shotgun (WGS) entry which is preliminary data.</text>
</comment>
<reference evidence="2" key="1">
    <citation type="journal article" date="2019" name="Int. J. Syst. Evol. Microbiol.">
        <title>The Global Catalogue of Microorganisms (GCM) 10K type strain sequencing project: providing services to taxonomists for standard genome sequencing and annotation.</title>
        <authorList>
            <consortium name="The Broad Institute Genomics Platform"/>
            <consortium name="The Broad Institute Genome Sequencing Center for Infectious Disease"/>
            <person name="Wu L."/>
            <person name="Ma J."/>
        </authorList>
    </citation>
    <scope>NUCLEOTIDE SEQUENCE [LARGE SCALE GENOMIC DNA]</scope>
    <source>
        <strain evidence="2">JCM 18283</strain>
    </source>
</reference>
<proteinExistence type="predicted"/>
<dbReference type="EMBL" id="BAABJI010000002">
    <property type="protein sequence ID" value="GAA4919970.1"/>
    <property type="molecule type" value="Genomic_DNA"/>
</dbReference>
<dbReference type="Proteomes" id="UP001501436">
    <property type="component" value="Unassembled WGS sequence"/>
</dbReference>
<gene>
    <name evidence="1" type="ORF">GCM10023313_24650</name>
</gene>
<evidence type="ECO:0008006" key="3">
    <source>
        <dbReference type="Google" id="ProtNLM"/>
    </source>
</evidence>
<accession>A0ABP9FX72</accession>
<dbReference type="RefSeq" id="WP_345331512.1">
    <property type="nucleotide sequence ID" value="NZ_BAABJI010000002.1"/>
</dbReference>
<organism evidence="1 2">
    <name type="scientific">Mucilaginibacter defluvii</name>
    <dbReference type="NCBI Taxonomy" id="1196019"/>
    <lineage>
        <taxon>Bacteria</taxon>
        <taxon>Pseudomonadati</taxon>
        <taxon>Bacteroidota</taxon>
        <taxon>Sphingobacteriia</taxon>
        <taxon>Sphingobacteriales</taxon>
        <taxon>Sphingobacteriaceae</taxon>
        <taxon>Mucilaginibacter</taxon>
    </lineage>
</organism>
<keyword evidence="2" id="KW-1185">Reference proteome</keyword>